<name>A0ABS7YUL0_9VIBR</name>
<dbReference type="PANTHER" id="PTHR43019:SF23">
    <property type="entry name" value="PROTEASE DO-LIKE 5, CHLOROPLASTIC"/>
    <property type="match status" value="1"/>
</dbReference>
<keyword evidence="2" id="KW-0645">Protease</keyword>
<dbReference type="InterPro" id="IPR043504">
    <property type="entry name" value="Peptidase_S1_PA_chymotrypsin"/>
</dbReference>
<dbReference type="Gene3D" id="2.40.10.10">
    <property type="entry name" value="Trypsin-like serine proteases"/>
    <property type="match status" value="2"/>
</dbReference>
<gene>
    <name evidence="2" type="ORF">LDJ79_17930</name>
</gene>
<accession>A0ABS7YUL0</accession>
<dbReference type="GO" id="GO:0006508">
    <property type="term" value="P:proteolysis"/>
    <property type="evidence" value="ECO:0007669"/>
    <property type="project" value="UniProtKB-KW"/>
</dbReference>
<dbReference type="PANTHER" id="PTHR43019">
    <property type="entry name" value="SERINE ENDOPROTEASE DEGS"/>
    <property type="match status" value="1"/>
</dbReference>
<evidence type="ECO:0000256" key="1">
    <source>
        <dbReference type="SAM" id="SignalP"/>
    </source>
</evidence>
<feature type="chain" id="PRO_5045914994" evidence="1">
    <location>
        <begin position="30"/>
        <end position="260"/>
    </location>
</feature>
<dbReference type="Pfam" id="PF13365">
    <property type="entry name" value="Trypsin_2"/>
    <property type="match status" value="1"/>
</dbReference>
<feature type="signal peptide" evidence="1">
    <location>
        <begin position="1"/>
        <end position="29"/>
    </location>
</feature>
<keyword evidence="1" id="KW-0732">Signal</keyword>
<proteinExistence type="predicted"/>
<evidence type="ECO:0000313" key="3">
    <source>
        <dbReference type="Proteomes" id="UP001199044"/>
    </source>
</evidence>
<evidence type="ECO:0000313" key="2">
    <source>
        <dbReference type="EMBL" id="MCA2018005.1"/>
    </source>
</evidence>
<dbReference type="InterPro" id="IPR009003">
    <property type="entry name" value="Peptidase_S1_PA"/>
</dbReference>
<sequence>MGNPTIKSLFKALLSCGLLWLCWAHFSYASLPDTIDKVRPSVVGVGTYSRLSDQHSRYLGTGFIIQDGRYVVTNAHVIPELLNKEIKERLVVYIGRGSHPQMRNAVVIAIDPIYDIAILKIPGPALPALTLSAHNVREGEDIAFTGYPIGAVLGLYPVTHHGILSCITPVVVPARTTKELTVKQIKQLRNPYMVYQLDATAYPGNSGSPVYLPETGEVIAIVNKVLVKATKEAALTNPSAITYAIPIQHLKNLLSEVRNK</sequence>
<dbReference type="Proteomes" id="UP001199044">
    <property type="component" value="Unassembled WGS sequence"/>
</dbReference>
<reference evidence="3" key="1">
    <citation type="submission" date="2023-07" db="EMBL/GenBank/DDBJ databases">
        <title>Molecular identification of indigenous halophilic bacteria isolated from red sea cost, biodegradation of synthetic dyes and assessment of degraded metabolite toxicity.</title>
        <authorList>
            <person name="Chaieb K."/>
            <person name="Altayb H.N."/>
        </authorList>
    </citation>
    <scope>NUCLEOTIDE SEQUENCE [LARGE SCALE GENOMIC DNA]</scope>
    <source>
        <strain evidence="3">K20</strain>
    </source>
</reference>
<comment type="caution">
    <text evidence="2">The sequence shown here is derived from an EMBL/GenBank/DDBJ whole genome shotgun (WGS) entry which is preliminary data.</text>
</comment>
<dbReference type="GO" id="GO:0008233">
    <property type="term" value="F:peptidase activity"/>
    <property type="evidence" value="ECO:0007669"/>
    <property type="project" value="UniProtKB-KW"/>
</dbReference>
<dbReference type="RefSeq" id="WP_225251565.1">
    <property type="nucleotide sequence ID" value="NZ_JAIWIU010000139.1"/>
</dbReference>
<keyword evidence="3" id="KW-1185">Reference proteome</keyword>
<dbReference type="EMBL" id="JAIWIU010000139">
    <property type="protein sequence ID" value="MCA2018005.1"/>
    <property type="molecule type" value="Genomic_DNA"/>
</dbReference>
<protein>
    <submittedName>
        <fullName evidence="2">Serine protease</fullName>
    </submittedName>
</protein>
<keyword evidence="2" id="KW-0378">Hydrolase</keyword>
<organism evidence="2 3">
    <name type="scientific">Vibrio tritonius</name>
    <dbReference type="NCBI Taxonomy" id="1435069"/>
    <lineage>
        <taxon>Bacteria</taxon>
        <taxon>Pseudomonadati</taxon>
        <taxon>Pseudomonadota</taxon>
        <taxon>Gammaproteobacteria</taxon>
        <taxon>Vibrionales</taxon>
        <taxon>Vibrionaceae</taxon>
        <taxon>Vibrio</taxon>
    </lineage>
</organism>
<dbReference type="SUPFAM" id="SSF50494">
    <property type="entry name" value="Trypsin-like serine proteases"/>
    <property type="match status" value="1"/>
</dbReference>